<dbReference type="Proteomes" id="UP000188159">
    <property type="component" value="Chromosome"/>
</dbReference>
<accession>A0A1Q2C4F0</accession>
<proteinExistence type="predicted"/>
<dbReference type="EMBL" id="CP012098">
    <property type="protein sequence ID" value="AQP38612.1"/>
    <property type="molecule type" value="Genomic_DNA"/>
</dbReference>
<protein>
    <submittedName>
        <fullName evidence="1">Uncharacterized protein</fullName>
    </submittedName>
</protein>
<reference evidence="1 2" key="1">
    <citation type="journal article" date="2016" name="Sci. Rep.">
        <title>Accelerated dysbiosis of gut microbiota during aggravation of DSS-induced colitis by a butyrate-producing bacterium.</title>
        <authorList>
            <person name="Zhang Q."/>
            <person name="Wu Y."/>
            <person name="Wang J."/>
            <person name="Wu G."/>
            <person name="Long W."/>
            <person name="Xue Z."/>
            <person name="Wang L."/>
            <person name="Zhang X."/>
            <person name="Pang X."/>
            <person name="Zhao Y."/>
            <person name="Zhao L."/>
            <person name="Zhang C."/>
        </authorList>
    </citation>
    <scope>NUCLEOTIDE SEQUENCE [LARGE SCALE GENOMIC DNA]</scope>
    <source>
        <strain evidence="1 2">BPB5</strain>
    </source>
</reference>
<name>A0A1Q2C4F0_ANAHA</name>
<dbReference type="RefSeq" id="WP_077325530.1">
    <property type="nucleotide sequence ID" value="NZ_CP012098.1"/>
</dbReference>
<gene>
    <name evidence="1" type="ORF">DO83_02690</name>
</gene>
<evidence type="ECO:0000313" key="2">
    <source>
        <dbReference type="Proteomes" id="UP000188159"/>
    </source>
</evidence>
<organism evidence="1 2">
    <name type="scientific">Anaerostipes hadrus</name>
    <dbReference type="NCBI Taxonomy" id="649756"/>
    <lineage>
        <taxon>Bacteria</taxon>
        <taxon>Bacillati</taxon>
        <taxon>Bacillota</taxon>
        <taxon>Clostridia</taxon>
        <taxon>Lachnospirales</taxon>
        <taxon>Lachnospiraceae</taxon>
        <taxon>Anaerostipes</taxon>
    </lineage>
</organism>
<dbReference type="AlphaFoldDB" id="A0A1Q2C4F0"/>
<evidence type="ECO:0000313" key="1">
    <source>
        <dbReference type="EMBL" id="AQP38612.1"/>
    </source>
</evidence>
<sequence>MTEEEIRNRGIRCALRHMHSLRVQALDERTANFAEACSYCEEMSDCKGNWLESIDMISKESRFEENKFKSTE</sequence>